<dbReference type="EMBL" id="JARBHB010000004">
    <property type="protein sequence ID" value="KAJ8885351.1"/>
    <property type="molecule type" value="Genomic_DNA"/>
</dbReference>
<dbReference type="PROSITE" id="PS50158">
    <property type="entry name" value="ZF_CCHC"/>
    <property type="match status" value="1"/>
</dbReference>
<evidence type="ECO:0000256" key="1">
    <source>
        <dbReference type="PROSITE-ProRule" id="PRU00047"/>
    </source>
</evidence>
<evidence type="ECO:0000313" key="4">
    <source>
        <dbReference type="Proteomes" id="UP001159363"/>
    </source>
</evidence>
<keyword evidence="1" id="KW-0862">Zinc</keyword>
<proteinExistence type="predicted"/>
<accession>A0ABQ9HMM6</accession>
<dbReference type="Gene3D" id="4.10.60.10">
    <property type="entry name" value="Zinc finger, CCHC-type"/>
    <property type="match status" value="1"/>
</dbReference>
<evidence type="ECO:0000313" key="3">
    <source>
        <dbReference type="EMBL" id="KAJ8885351.1"/>
    </source>
</evidence>
<reference evidence="3 4" key="1">
    <citation type="submission" date="2023-02" db="EMBL/GenBank/DDBJ databases">
        <title>LHISI_Scaffold_Assembly.</title>
        <authorList>
            <person name="Stuart O.P."/>
            <person name="Cleave R."/>
            <person name="Magrath M.J.L."/>
            <person name="Mikheyev A.S."/>
        </authorList>
    </citation>
    <scope>NUCLEOTIDE SEQUENCE [LARGE SCALE GENOMIC DNA]</scope>
    <source>
        <strain evidence="3">Daus_M_001</strain>
        <tissue evidence="3">Leg muscle</tissue>
    </source>
</reference>
<evidence type="ECO:0000259" key="2">
    <source>
        <dbReference type="PROSITE" id="PS50158"/>
    </source>
</evidence>
<keyword evidence="4" id="KW-1185">Reference proteome</keyword>
<gene>
    <name evidence="3" type="ORF">PR048_011548</name>
</gene>
<feature type="domain" description="CCHC-type" evidence="2">
    <location>
        <begin position="146"/>
        <end position="161"/>
    </location>
</feature>
<name>A0ABQ9HMM6_9NEOP</name>
<keyword evidence="1" id="KW-0479">Metal-binding</keyword>
<comment type="caution">
    <text evidence="3">The sequence shown here is derived from an EMBL/GenBank/DDBJ whole genome shotgun (WGS) entry which is preliminary data.</text>
</comment>
<dbReference type="PANTHER" id="PTHR33198:SF20">
    <property type="entry name" value="RETROTRANSPOSON GAG DOMAIN-CONTAINING PROTEIN"/>
    <property type="match status" value="1"/>
</dbReference>
<dbReference type="Proteomes" id="UP001159363">
    <property type="component" value="Chromosome X"/>
</dbReference>
<keyword evidence="1" id="KW-0863">Zinc-finger</keyword>
<dbReference type="InterPro" id="IPR001878">
    <property type="entry name" value="Znf_CCHC"/>
</dbReference>
<sequence length="227" mass="25754">MAENSVSLRALKHLSLSENDMLVVWKSLIQQFEWYAIETNLENKTLAVQLATFMIAIGPDAANIFNMFSLSEAKSKNLNVIKTKFNAYFAPKTNIMYERYLFNKITQAEGQPFNDFLTSLVNQGKNCPKCGYNYQQRMCPAVRKECKKCGKVGHFAQVCRSRQVLRVIPSNTKVLMTFSKDSVPVLGEADVKVFTNKITPHLGTFLTVDKGHQCILGRERSVKIWVS</sequence>
<protein>
    <recommendedName>
        <fullName evidence="2">CCHC-type domain-containing protein</fullName>
    </recommendedName>
</protein>
<dbReference type="PANTHER" id="PTHR33198">
    <property type="entry name" value="ANK_REP_REGION DOMAIN-CONTAINING PROTEIN-RELATED"/>
    <property type="match status" value="1"/>
</dbReference>
<organism evidence="3 4">
    <name type="scientific">Dryococelus australis</name>
    <dbReference type="NCBI Taxonomy" id="614101"/>
    <lineage>
        <taxon>Eukaryota</taxon>
        <taxon>Metazoa</taxon>
        <taxon>Ecdysozoa</taxon>
        <taxon>Arthropoda</taxon>
        <taxon>Hexapoda</taxon>
        <taxon>Insecta</taxon>
        <taxon>Pterygota</taxon>
        <taxon>Neoptera</taxon>
        <taxon>Polyneoptera</taxon>
        <taxon>Phasmatodea</taxon>
        <taxon>Verophasmatodea</taxon>
        <taxon>Anareolatae</taxon>
        <taxon>Phasmatidae</taxon>
        <taxon>Eurycanthinae</taxon>
        <taxon>Dryococelus</taxon>
    </lineage>
</organism>